<evidence type="ECO:0000256" key="1">
    <source>
        <dbReference type="SAM" id="Phobius"/>
    </source>
</evidence>
<organism evidence="2 3">
    <name type="scientific">Salmonella enterica I</name>
    <dbReference type="NCBI Taxonomy" id="59201"/>
    <lineage>
        <taxon>Bacteria</taxon>
        <taxon>Pseudomonadati</taxon>
        <taxon>Pseudomonadota</taxon>
        <taxon>Gammaproteobacteria</taxon>
        <taxon>Enterobacterales</taxon>
        <taxon>Enterobacteriaceae</taxon>
        <taxon>Salmonella</taxon>
    </lineage>
</organism>
<dbReference type="AlphaFoldDB" id="A0A379X2I1"/>
<gene>
    <name evidence="2" type="ORF">NCTC8261_06929</name>
</gene>
<dbReference type="EMBL" id="UGXT01000002">
    <property type="protein sequence ID" value="SUH40539.1"/>
    <property type="molecule type" value="Genomic_DNA"/>
</dbReference>
<keyword evidence="1" id="KW-0812">Transmembrane</keyword>
<name>A0A379X2I1_SALET</name>
<dbReference type="Proteomes" id="UP000254712">
    <property type="component" value="Unassembled WGS sequence"/>
</dbReference>
<proteinExistence type="predicted"/>
<keyword evidence="1" id="KW-0472">Membrane</keyword>
<evidence type="ECO:0000313" key="3">
    <source>
        <dbReference type="Proteomes" id="UP000254712"/>
    </source>
</evidence>
<reference evidence="2 3" key="1">
    <citation type="submission" date="2018-06" db="EMBL/GenBank/DDBJ databases">
        <authorList>
            <consortium name="Pathogen Informatics"/>
            <person name="Doyle S."/>
        </authorList>
    </citation>
    <scope>NUCLEOTIDE SEQUENCE [LARGE SCALE GENOMIC DNA]</scope>
    <source>
        <strain evidence="2 3">NCTC8261</strain>
    </source>
</reference>
<accession>A0A379X2I1</accession>
<feature type="transmembrane region" description="Helical" evidence="1">
    <location>
        <begin position="20"/>
        <end position="41"/>
    </location>
</feature>
<keyword evidence="1" id="KW-1133">Transmembrane helix</keyword>
<protein>
    <submittedName>
        <fullName evidence="2">Uncharacterized protein</fullName>
    </submittedName>
</protein>
<sequence length="58" mass="6839">MMFDIHGKKLTTHGYNKFVFIGLIICSAIFIAIGIFCLTLMNMPNLKRGSWRWYLFYC</sequence>
<evidence type="ECO:0000313" key="2">
    <source>
        <dbReference type="EMBL" id="SUH40539.1"/>
    </source>
</evidence>